<name>A0ABN0QFZ6_9FLAO</name>
<accession>A0ABN0QFZ6</accession>
<gene>
    <name evidence="1" type="ORF">FSS13T_17110</name>
</gene>
<organism evidence="1 2">
    <name type="scientific">Flavobacterium saliperosum S13</name>
    <dbReference type="NCBI Taxonomy" id="1341155"/>
    <lineage>
        <taxon>Bacteria</taxon>
        <taxon>Pseudomonadati</taxon>
        <taxon>Bacteroidota</taxon>
        <taxon>Flavobacteriia</taxon>
        <taxon>Flavobacteriales</taxon>
        <taxon>Flavobacteriaceae</taxon>
        <taxon>Flavobacterium</taxon>
    </lineage>
</organism>
<reference evidence="1 2" key="1">
    <citation type="submission" date="2013-08" db="EMBL/GenBank/DDBJ databases">
        <title>Flavobacterium saliperosum type strain genome sequencing.</title>
        <authorList>
            <person name="Lee K."/>
            <person name="Yi H."/>
            <person name="Park S."/>
            <person name="Chun J."/>
        </authorList>
    </citation>
    <scope>NUCLEOTIDE SEQUENCE [LARGE SCALE GENOMIC DNA]</scope>
    <source>
        <strain evidence="1 2">S13</strain>
    </source>
</reference>
<keyword evidence="2" id="KW-1185">Reference proteome</keyword>
<proteinExistence type="predicted"/>
<dbReference type="EMBL" id="AVFO01000030">
    <property type="protein sequence ID" value="ESU25475.1"/>
    <property type="molecule type" value="Genomic_DNA"/>
</dbReference>
<evidence type="ECO:0000313" key="1">
    <source>
        <dbReference type="EMBL" id="ESU25475.1"/>
    </source>
</evidence>
<evidence type="ECO:0000313" key="2">
    <source>
        <dbReference type="Proteomes" id="UP000018234"/>
    </source>
</evidence>
<sequence>MQLMHDNTIKQIRNVVLKHYICFLDGHLPDIITNTKVKG</sequence>
<comment type="caution">
    <text evidence="1">The sequence shown here is derived from an EMBL/GenBank/DDBJ whole genome shotgun (WGS) entry which is preliminary data.</text>
</comment>
<dbReference type="Proteomes" id="UP000018234">
    <property type="component" value="Unassembled WGS sequence"/>
</dbReference>
<protein>
    <submittedName>
        <fullName evidence="1">Uncharacterized protein</fullName>
    </submittedName>
</protein>